<dbReference type="PANTHER" id="PTHR21047">
    <property type="entry name" value="DTDP-6-DEOXY-D-GLUCOSE-3,5 EPIMERASE"/>
    <property type="match status" value="1"/>
</dbReference>
<comment type="caution">
    <text evidence="4">The sequence shown here is derived from an EMBL/GenBank/DDBJ whole genome shotgun (WGS) entry which is preliminary data.</text>
</comment>
<dbReference type="CDD" id="cd00438">
    <property type="entry name" value="cupin_RmlC"/>
    <property type="match status" value="1"/>
</dbReference>
<evidence type="ECO:0000256" key="3">
    <source>
        <dbReference type="PIRSR" id="PIRSR600888-3"/>
    </source>
</evidence>
<dbReference type="GO" id="GO:0008830">
    <property type="term" value="F:dTDP-4-dehydrorhamnose 3,5-epimerase activity"/>
    <property type="evidence" value="ECO:0007669"/>
    <property type="project" value="InterPro"/>
</dbReference>
<dbReference type="GO" id="GO:0019305">
    <property type="term" value="P:dTDP-rhamnose biosynthetic process"/>
    <property type="evidence" value="ECO:0007669"/>
    <property type="project" value="TreeGrafter"/>
</dbReference>
<dbReference type="RefSeq" id="WP_171242757.1">
    <property type="nucleotide sequence ID" value="NZ_JABEPQ010000001.1"/>
</dbReference>
<organism evidence="4 5">
    <name type="scientific">Knoellia koreensis</name>
    <dbReference type="NCBI Taxonomy" id="2730921"/>
    <lineage>
        <taxon>Bacteria</taxon>
        <taxon>Bacillati</taxon>
        <taxon>Actinomycetota</taxon>
        <taxon>Actinomycetes</taxon>
        <taxon>Micrococcales</taxon>
        <taxon>Intrasporangiaceae</taxon>
        <taxon>Knoellia</taxon>
    </lineage>
</organism>
<feature type="site" description="Participates in a stacking interaction with the thymidine ring of dTDP-4-oxo-6-deoxyglucose" evidence="3">
    <location>
        <position position="138"/>
    </location>
</feature>
<comment type="similarity">
    <text evidence="1">Belongs to the dTDP-4-dehydrorhamnose 3,5-epimerase family.</text>
</comment>
<keyword evidence="5" id="KW-1185">Reference proteome</keyword>
<dbReference type="Gene3D" id="2.60.120.10">
    <property type="entry name" value="Jelly Rolls"/>
    <property type="match status" value="1"/>
</dbReference>
<feature type="active site" description="Proton donor" evidence="2">
    <location>
        <position position="132"/>
    </location>
</feature>
<gene>
    <name evidence="4" type="ORF">HJG52_07110</name>
</gene>
<dbReference type="GO" id="GO:0000271">
    <property type="term" value="P:polysaccharide biosynthetic process"/>
    <property type="evidence" value="ECO:0007669"/>
    <property type="project" value="TreeGrafter"/>
</dbReference>
<dbReference type="Proteomes" id="UP000588586">
    <property type="component" value="Unassembled WGS sequence"/>
</dbReference>
<evidence type="ECO:0000313" key="5">
    <source>
        <dbReference type="Proteomes" id="UP000588586"/>
    </source>
</evidence>
<dbReference type="EMBL" id="JABEPQ010000001">
    <property type="protein sequence ID" value="NNM45773.1"/>
    <property type="molecule type" value="Genomic_DNA"/>
</dbReference>
<proteinExistence type="inferred from homology"/>
<dbReference type="InterPro" id="IPR014710">
    <property type="entry name" value="RmlC-like_jellyroll"/>
</dbReference>
<evidence type="ECO:0000313" key="4">
    <source>
        <dbReference type="EMBL" id="NNM45773.1"/>
    </source>
</evidence>
<dbReference type="PANTHER" id="PTHR21047:SF2">
    <property type="entry name" value="THYMIDINE DIPHOSPHO-4-KETO-RHAMNOSE 3,5-EPIMERASE"/>
    <property type="match status" value="1"/>
</dbReference>
<name>A0A849HGK6_9MICO</name>
<dbReference type="SUPFAM" id="SSF51182">
    <property type="entry name" value="RmlC-like cupins"/>
    <property type="match status" value="1"/>
</dbReference>
<dbReference type="InterPro" id="IPR000888">
    <property type="entry name" value="RmlC-like"/>
</dbReference>
<dbReference type="InterPro" id="IPR011051">
    <property type="entry name" value="RmlC_Cupin_sf"/>
</dbReference>
<evidence type="ECO:0000256" key="1">
    <source>
        <dbReference type="ARBA" id="ARBA00010154"/>
    </source>
</evidence>
<dbReference type="AlphaFoldDB" id="A0A849HGK6"/>
<dbReference type="GO" id="GO:0005829">
    <property type="term" value="C:cytosol"/>
    <property type="evidence" value="ECO:0007669"/>
    <property type="project" value="TreeGrafter"/>
</dbReference>
<dbReference type="Pfam" id="PF00908">
    <property type="entry name" value="dTDP_sugar_isom"/>
    <property type="match status" value="1"/>
</dbReference>
<evidence type="ECO:0000256" key="2">
    <source>
        <dbReference type="PIRSR" id="PIRSR600888-1"/>
    </source>
</evidence>
<feature type="active site" description="Proton acceptor" evidence="2">
    <location>
        <position position="62"/>
    </location>
</feature>
<protein>
    <submittedName>
        <fullName evidence="4">dTDP-4-dehydrorhamnose 3,5-epimerase family protein</fullName>
    </submittedName>
</protein>
<reference evidence="4 5" key="1">
    <citation type="submission" date="2020-04" db="EMBL/GenBank/DDBJ databases">
        <title>Knoellia sp. isolate from air conditioner.</title>
        <authorList>
            <person name="Chea S."/>
            <person name="Kim D.-U."/>
        </authorList>
    </citation>
    <scope>NUCLEOTIDE SEQUENCE [LARGE SCALE GENOMIC DNA]</scope>
    <source>
        <strain evidence="4 5">DB2414S</strain>
    </source>
</reference>
<accession>A0A849HGK6</accession>
<sequence length="199" mass="21664">MEFRELTVRDAFEVTAPQFPDERGLFTAPFQLEAFREATGRDLTVKQTNVSVSRRGALRGIHYADVPPSQAKYVTAVSGALIDFVVDLRVGSPTFGQWDSVRLDTVERRAVFVPEGFGHALFALEDDSTALYLCSEGFAPGREHGIHPLDPDVSLTLPAGIEPIVSAKDAAAPSLAQASDLQLLPAYGECQAWYAQVQL</sequence>